<name>A0ABR5V6E9_9CORY</name>
<feature type="transmembrane region" description="Helical" evidence="1">
    <location>
        <begin position="153"/>
        <end position="175"/>
    </location>
</feature>
<sequence>MGANGVFCFPVMPKNNPRVRVTPTTYPRMAQWTGVHYTMLSVTIAACGVFIVAARRIRGTTKETFYRQMTGWVMLVLGTAWTIVSLDPSQFDIRESLPLHLCDVLRPVLALGLITGNEHALTLTYYWGIILNPQAIITPDVIYYFDPRWLRFATYWFFHITALAIPLALTFGLGYRPTWKGYRFAVGVTPVWMASVMAVNARTDGNYGFLNHAPGSPSIINLLGPWPWYILAEIGAVAGAWAAMTWPWETRRLRRGTVAAGAKGLLRRSVRAVANRL</sequence>
<keyword evidence="1" id="KW-0472">Membrane</keyword>
<comment type="caution">
    <text evidence="2">The sequence shown here is derived from an EMBL/GenBank/DDBJ whole genome shotgun (WGS) entry which is preliminary data.</text>
</comment>
<proteinExistence type="predicted"/>
<dbReference type="EMBL" id="LTEB01000041">
    <property type="protein sequence ID" value="KXU16992.1"/>
    <property type="molecule type" value="Genomic_DNA"/>
</dbReference>
<keyword evidence="1" id="KW-1133">Transmembrane helix</keyword>
<dbReference type="InterPro" id="IPR011737">
    <property type="entry name" value="CHP02206_TP0381"/>
</dbReference>
<dbReference type="Pfam" id="PF14808">
    <property type="entry name" value="TMEM164"/>
    <property type="match status" value="1"/>
</dbReference>
<keyword evidence="1" id="KW-0812">Transmembrane</keyword>
<gene>
    <name evidence="2" type="ORF">WM41_2231</name>
</gene>
<feature type="transmembrane region" description="Helical" evidence="1">
    <location>
        <begin position="65"/>
        <end position="84"/>
    </location>
</feature>
<keyword evidence="3" id="KW-1185">Reference proteome</keyword>
<accession>A0ABR5V6E9</accession>
<evidence type="ECO:0000256" key="1">
    <source>
        <dbReference type="SAM" id="Phobius"/>
    </source>
</evidence>
<evidence type="ECO:0000313" key="3">
    <source>
        <dbReference type="Proteomes" id="UP000070339"/>
    </source>
</evidence>
<organism evidence="2 3">
    <name type="scientific">Corynebacterium simulans</name>
    <dbReference type="NCBI Taxonomy" id="146827"/>
    <lineage>
        <taxon>Bacteria</taxon>
        <taxon>Bacillati</taxon>
        <taxon>Actinomycetota</taxon>
        <taxon>Actinomycetes</taxon>
        <taxon>Mycobacteriales</taxon>
        <taxon>Corynebacteriaceae</taxon>
        <taxon>Corynebacterium</taxon>
    </lineage>
</organism>
<evidence type="ECO:0000313" key="2">
    <source>
        <dbReference type="EMBL" id="KXU16992.1"/>
    </source>
</evidence>
<reference evidence="2 3" key="1">
    <citation type="journal article" date="2016" name="Int. J. Syst. Evol. Microbiol.">
        <title>Resolving the Complexity of Human Skin Metagenomes Using Single-Molecule Sequencing.</title>
        <authorList>
            <consortium name="NISC Comparative Sequencing Program"/>
            <person name="Tsai Y.C."/>
            <person name="Conlan S."/>
            <person name="Deming C."/>
            <person name="Segre J.A."/>
            <person name="Kong H.H."/>
            <person name="Korlach J."/>
            <person name="Oh J."/>
        </authorList>
    </citation>
    <scope>NUCLEOTIDE SEQUENCE [LARGE SCALE GENOMIC DNA]</scope>
    <source>
        <strain evidence="2 3">1B08</strain>
    </source>
</reference>
<dbReference type="NCBIfam" id="TIGR02206">
    <property type="entry name" value="intg_mem_TP0381"/>
    <property type="match status" value="1"/>
</dbReference>
<protein>
    <submittedName>
        <fullName evidence="2">Integral membrane family protein</fullName>
    </submittedName>
</protein>
<feature type="transmembrane region" description="Helical" evidence="1">
    <location>
        <begin position="226"/>
        <end position="246"/>
    </location>
</feature>
<feature type="transmembrane region" description="Helical" evidence="1">
    <location>
        <begin position="34"/>
        <end position="53"/>
    </location>
</feature>
<dbReference type="Proteomes" id="UP000070339">
    <property type="component" value="Unassembled WGS sequence"/>
</dbReference>